<keyword evidence="3" id="KW-1185">Reference proteome</keyword>
<dbReference type="AlphaFoldDB" id="A0A2A2GD16"/>
<protein>
    <recommendedName>
        <fullName evidence="4">SH3b domain-containing protein</fullName>
    </recommendedName>
</protein>
<reference evidence="2 3" key="1">
    <citation type="submission" date="2017-08" db="EMBL/GenBank/DDBJ databases">
        <title>Aliifodinibius alkalisoli sp. nov., isolated from saline alkaline soil.</title>
        <authorList>
            <person name="Liu D."/>
            <person name="Zhang G."/>
        </authorList>
    </citation>
    <scope>NUCLEOTIDE SEQUENCE [LARGE SCALE GENOMIC DNA]</scope>
    <source>
        <strain evidence="2 3">WN023</strain>
    </source>
</reference>
<evidence type="ECO:0000313" key="3">
    <source>
        <dbReference type="Proteomes" id="UP000218831"/>
    </source>
</evidence>
<organism evidence="2 3">
    <name type="scientific">Fodinibius salipaludis</name>
    <dbReference type="NCBI Taxonomy" id="2032627"/>
    <lineage>
        <taxon>Bacteria</taxon>
        <taxon>Pseudomonadati</taxon>
        <taxon>Balneolota</taxon>
        <taxon>Balneolia</taxon>
        <taxon>Balneolales</taxon>
        <taxon>Balneolaceae</taxon>
        <taxon>Fodinibius</taxon>
    </lineage>
</organism>
<proteinExistence type="predicted"/>
<feature type="chain" id="PRO_5013172242" description="SH3b domain-containing protein" evidence="1">
    <location>
        <begin position="27"/>
        <end position="176"/>
    </location>
</feature>
<evidence type="ECO:0000256" key="1">
    <source>
        <dbReference type="SAM" id="SignalP"/>
    </source>
</evidence>
<gene>
    <name evidence="2" type="ORF">CK503_03465</name>
</gene>
<evidence type="ECO:0000313" key="2">
    <source>
        <dbReference type="EMBL" id="PAU95268.1"/>
    </source>
</evidence>
<dbReference type="OrthoDB" id="9776208at2"/>
<evidence type="ECO:0008006" key="4">
    <source>
        <dbReference type="Google" id="ProtNLM"/>
    </source>
</evidence>
<name>A0A2A2GD16_9BACT</name>
<sequence length="176" mass="19778">MRSHLKLTISSVALILLLIFPCISTAQTNVKVIEDKAYLYNQPNTSSSLNIVAQKGDIFEVQKTQKDWLQINLFSGTKWYIKNSQAGVVNNIPGYPSDPSTRDKVCMEAKKAQEEASKKAMSDYPNDISQQAIHEKILFDKYLLETIRSFGIPASHNSKLVECVNDGIFHILKIDS</sequence>
<dbReference type="EMBL" id="NSKE01000002">
    <property type="protein sequence ID" value="PAU95268.1"/>
    <property type="molecule type" value="Genomic_DNA"/>
</dbReference>
<keyword evidence="1" id="KW-0732">Signal</keyword>
<dbReference type="Gene3D" id="2.30.30.40">
    <property type="entry name" value="SH3 Domains"/>
    <property type="match status" value="1"/>
</dbReference>
<feature type="signal peptide" evidence="1">
    <location>
        <begin position="1"/>
        <end position="26"/>
    </location>
</feature>
<accession>A0A2A2GD16</accession>
<dbReference type="Proteomes" id="UP000218831">
    <property type="component" value="Unassembled WGS sequence"/>
</dbReference>
<comment type="caution">
    <text evidence="2">The sequence shown here is derived from an EMBL/GenBank/DDBJ whole genome shotgun (WGS) entry which is preliminary data.</text>
</comment>
<dbReference type="RefSeq" id="WP_095605394.1">
    <property type="nucleotide sequence ID" value="NZ_NSKE01000002.1"/>
</dbReference>